<evidence type="ECO:0000259" key="1">
    <source>
        <dbReference type="PROSITE" id="PS51746"/>
    </source>
</evidence>
<name>A0A1H7U0G7_9RHOB</name>
<proteinExistence type="predicted"/>
<dbReference type="SUPFAM" id="SSF81606">
    <property type="entry name" value="PP2C-like"/>
    <property type="match status" value="1"/>
</dbReference>
<reference evidence="2 3" key="1">
    <citation type="submission" date="2016-10" db="EMBL/GenBank/DDBJ databases">
        <authorList>
            <person name="de Groot N.N."/>
        </authorList>
    </citation>
    <scope>NUCLEOTIDE SEQUENCE [LARGE SCALE GENOMIC DNA]</scope>
    <source>
        <strain evidence="2 3">DSM 100674</strain>
    </source>
</reference>
<dbReference type="RefSeq" id="WP_093038175.1">
    <property type="nucleotide sequence ID" value="NZ_FOAG01000009.1"/>
</dbReference>
<feature type="domain" description="PPM-type phosphatase" evidence="1">
    <location>
        <begin position="10"/>
        <end position="260"/>
    </location>
</feature>
<accession>A0A1H7U0G7</accession>
<dbReference type="CDD" id="cd00143">
    <property type="entry name" value="PP2Cc"/>
    <property type="match status" value="1"/>
</dbReference>
<dbReference type="Pfam" id="PF13672">
    <property type="entry name" value="PP2C_2"/>
    <property type="match status" value="1"/>
</dbReference>
<dbReference type="STRING" id="1287727.SAMN05443999_109115"/>
<gene>
    <name evidence="2" type="ORF">SAMN05443999_109115</name>
</gene>
<dbReference type="Gene3D" id="3.60.40.10">
    <property type="entry name" value="PPM-type phosphatase domain"/>
    <property type="match status" value="1"/>
</dbReference>
<evidence type="ECO:0000313" key="2">
    <source>
        <dbReference type="EMBL" id="SEL90294.1"/>
    </source>
</evidence>
<dbReference type="SMART" id="SM00331">
    <property type="entry name" value="PP2C_SIG"/>
    <property type="match status" value="1"/>
</dbReference>
<dbReference type="SMART" id="SM00332">
    <property type="entry name" value="PP2Cc"/>
    <property type="match status" value="1"/>
</dbReference>
<dbReference type="InterPro" id="IPR001932">
    <property type="entry name" value="PPM-type_phosphatase-like_dom"/>
</dbReference>
<protein>
    <submittedName>
        <fullName evidence="2">Serine/threonine protein phosphatase PrpC</fullName>
    </submittedName>
</protein>
<dbReference type="EMBL" id="FOAG01000009">
    <property type="protein sequence ID" value="SEL90294.1"/>
    <property type="molecule type" value="Genomic_DNA"/>
</dbReference>
<dbReference type="PROSITE" id="PS51746">
    <property type="entry name" value="PPM_2"/>
    <property type="match status" value="1"/>
</dbReference>
<keyword evidence="3" id="KW-1185">Reference proteome</keyword>
<sequence length="311" mass="34093">MPETVQYVYDAAPAIIQGQREYQEDTLAVDFTAGAGMGFIVLADGMGGHSAGDVASKIVVTEIFSELKMRADDAEQLESDIGKILHAAVSGANECIGRMASESPRMQGMGATLVAPIVIDNRLYWISVGDSPLYMFRGNRLFRLNEEHSVKRRMAQLVDRGEMAREVADEHPDRGCLTSVLIGSTIPEIDCRDTPVELRHDDIVIAASDGLQFISDLEIARIVYESRTLPSAEISARLVKRITDLNDPDQDNLSLCVLKVQERSRLACAAADIAAPAPVAEVQSTRTSMLARVNGKTTIWTRNTFQGRELR</sequence>
<dbReference type="OrthoDB" id="9801841at2"/>
<dbReference type="InterPro" id="IPR036457">
    <property type="entry name" value="PPM-type-like_dom_sf"/>
</dbReference>
<dbReference type="AlphaFoldDB" id="A0A1H7U0G7"/>
<organism evidence="2 3">
    <name type="scientific">Roseovarius azorensis</name>
    <dbReference type="NCBI Taxonomy" id="1287727"/>
    <lineage>
        <taxon>Bacteria</taxon>
        <taxon>Pseudomonadati</taxon>
        <taxon>Pseudomonadota</taxon>
        <taxon>Alphaproteobacteria</taxon>
        <taxon>Rhodobacterales</taxon>
        <taxon>Roseobacteraceae</taxon>
        <taxon>Roseovarius</taxon>
    </lineage>
</organism>
<dbReference type="Proteomes" id="UP000199582">
    <property type="component" value="Unassembled WGS sequence"/>
</dbReference>
<evidence type="ECO:0000313" key="3">
    <source>
        <dbReference type="Proteomes" id="UP000199582"/>
    </source>
</evidence>